<dbReference type="PANTHER" id="PTHR10773">
    <property type="entry name" value="DNA-DIRECTED RNA POLYMERASES I, II, AND III SUBUNIT RPABC2"/>
    <property type="match status" value="1"/>
</dbReference>
<keyword evidence="2" id="KW-1185">Reference proteome</keyword>
<proteinExistence type="predicted"/>
<dbReference type="OrthoDB" id="6775611at2759"/>
<evidence type="ECO:0000313" key="2">
    <source>
        <dbReference type="Proteomes" id="UP001153636"/>
    </source>
</evidence>
<name>A0A9P0CN45_9CUCU</name>
<gene>
    <name evidence="1" type="ORF">PSYICH_LOCUS4150</name>
</gene>
<dbReference type="AlphaFoldDB" id="A0A9P0CN45"/>
<organism evidence="1 2">
    <name type="scientific">Psylliodes chrysocephalus</name>
    <dbReference type="NCBI Taxonomy" id="3402493"/>
    <lineage>
        <taxon>Eukaryota</taxon>
        <taxon>Metazoa</taxon>
        <taxon>Ecdysozoa</taxon>
        <taxon>Arthropoda</taxon>
        <taxon>Hexapoda</taxon>
        <taxon>Insecta</taxon>
        <taxon>Pterygota</taxon>
        <taxon>Neoptera</taxon>
        <taxon>Endopterygota</taxon>
        <taxon>Coleoptera</taxon>
        <taxon>Polyphaga</taxon>
        <taxon>Cucujiformia</taxon>
        <taxon>Chrysomeloidea</taxon>
        <taxon>Chrysomelidae</taxon>
        <taxon>Galerucinae</taxon>
        <taxon>Alticini</taxon>
        <taxon>Psylliodes</taxon>
    </lineage>
</organism>
<sequence length="359" mass="40966">MNPSVIRGKKMVALAKLLGNAPTFCEENTFVSEGNKTQQGGQFIYISESCVIRDDQVQPTVVVTEDPEVEIFDLFEKSKKTGPETHVEPEVQVCDLFEASHKTGTENHDNDNRIIVNETESQKLSIFCEDNTFVGEINTQDGQFIKVSDICGINGVQPMVVSNDPELQIDPLKESEKTGTEHFNNDIGVLNDCGSQDSNDLDAGKKQEHEIIKEDILEDMPENLIQENLDPNETLGTLTKKGTERKRKKYKLNRKARTEIRNFHRVVVSCHQNCKFKCTNAFSEEQRERINKEFWQLNLKEQKSFVMNSTECKIPSRKTEGSKKNKTYTYFLKDISGIKMRVCKVFFLTTLGYKKQMIG</sequence>
<dbReference type="EMBL" id="OV651826">
    <property type="protein sequence ID" value="CAH1103138.1"/>
    <property type="molecule type" value="Genomic_DNA"/>
</dbReference>
<dbReference type="PANTHER" id="PTHR10773:SF19">
    <property type="match status" value="1"/>
</dbReference>
<dbReference type="Proteomes" id="UP001153636">
    <property type="component" value="Chromosome 14"/>
</dbReference>
<reference evidence="1" key="1">
    <citation type="submission" date="2022-01" db="EMBL/GenBank/DDBJ databases">
        <authorList>
            <person name="King R."/>
        </authorList>
    </citation>
    <scope>NUCLEOTIDE SEQUENCE</scope>
</reference>
<protein>
    <submittedName>
        <fullName evidence="1">Uncharacterized protein</fullName>
    </submittedName>
</protein>
<evidence type="ECO:0000313" key="1">
    <source>
        <dbReference type="EMBL" id="CAH1103138.1"/>
    </source>
</evidence>
<accession>A0A9P0CN45</accession>